<dbReference type="InterPro" id="IPR000182">
    <property type="entry name" value="GNAT_dom"/>
</dbReference>
<evidence type="ECO:0000313" key="3">
    <source>
        <dbReference type="Proteomes" id="UP000217005"/>
    </source>
</evidence>
<dbReference type="SUPFAM" id="SSF55729">
    <property type="entry name" value="Acyl-CoA N-acyltransferases (Nat)"/>
    <property type="match status" value="1"/>
</dbReference>
<protein>
    <submittedName>
        <fullName evidence="2">GNAT family N-acetyltransferase</fullName>
    </submittedName>
</protein>
<dbReference type="Gene3D" id="3.40.630.30">
    <property type="match status" value="1"/>
</dbReference>
<dbReference type="CDD" id="cd04301">
    <property type="entry name" value="NAT_SF"/>
    <property type="match status" value="1"/>
</dbReference>
<dbReference type="AlphaFoldDB" id="A0A261SFN0"/>
<dbReference type="Proteomes" id="UP000217005">
    <property type="component" value="Unassembled WGS sequence"/>
</dbReference>
<dbReference type="PROSITE" id="PS51186">
    <property type="entry name" value="GNAT"/>
    <property type="match status" value="1"/>
</dbReference>
<dbReference type="OrthoDB" id="5525374at2"/>
<accession>A0A261SFN0</accession>
<dbReference type="Pfam" id="PF00583">
    <property type="entry name" value="Acetyltransf_1"/>
    <property type="match status" value="1"/>
</dbReference>
<evidence type="ECO:0000313" key="2">
    <source>
        <dbReference type="EMBL" id="OZI35955.1"/>
    </source>
</evidence>
<comment type="caution">
    <text evidence="2">The sequence shown here is derived from an EMBL/GenBank/DDBJ whole genome shotgun (WGS) entry which is preliminary data.</text>
</comment>
<gene>
    <name evidence="2" type="ORF">CEG14_13000</name>
</gene>
<sequence>MPSLFTASADARIRFQVPAQTDLPYLLDLRRRTMDAHLEAQGIPHDDAAHMARILYHWEDARLLLIDGQPGGLLKAYRDTTGSETRWYVVQIQIAPGFQGQGWGERVLRVVLDQADAEGLPVVLDVLKVNPARRLYERCGFVVAGEGEHEYHMRRPGRVSV</sequence>
<dbReference type="InterPro" id="IPR016181">
    <property type="entry name" value="Acyl_CoA_acyltransferase"/>
</dbReference>
<name>A0A261SFN0_9BORD</name>
<feature type="domain" description="N-acetyltransferase" evidence="1">
    <location>
        <begin position="13"/>
        <end position="158"/>
    </location>
</feature>
<dbReference type="PANTHER" id="PTHR42791">
    <property type="entry name" value="GNAT FAMILY ACETYLTRANSFERASE"/>
    <property type="match status" value="1"/>
</dbReference>
<dbReference type="GO" id="GO:0016747">
    <property type="term" value="F:acyltransferase activity, transferring groups other than amino-acyl groups"/>
    <property type="evidence" value="ECO:0007669"/>
    <property type="project" value="InterPro"/>
</dbReference>
<evidence type="ECO:0000259" key="1">
    <source>
        <dbReference type="PROSITE" id="PS51186"/>
    </source>
</evidence>
<organism evidence="2 3">
    <name type="scientific">Bordetella genomosp. 1</name>
    <dbReference type="NCBI Taxonomy" id="1395607"/>
    <lineage>
        <taxon>Bacteria</taxon>
        <taxon>Pseudomonadati</taxon>
        <taxon>Pseudomonadota</taxon>
        <taxon>Betaproteobacteria</taxon>
        <taxon>Burkholderiales</taxon>
        <taxon>Alcaligenaceae</taxon>
        <taxon>Bordetella</taxon>
    </lineage>
</organism>
<dbReference type="PANTHER" id="PTHR42791:SF1">
    <property type="entry name" value="N-ACETYLTRANSFERASE DOMAIN-CONTAINING PROTEIN"/>
    <property type="match status" value="1"/>
</dbReference>
<dbReference type="InterPro" id="IPR052523">
    <property type="entry name" value="Trichothecene_AcTrans"/>
</dbReference>
<dbReference type="EMBL" id="NEVL01000003">
    <property type="protein sequence ID" value="OZI35955.1"/>
    <property type="molecule type" value="Genomic_DNA"/>
</dbReference>
<proteinExistence type="predicted"/>
<keyword evidence="2" id="KW-0808">Transferase</keyword>
<reference evidence="2 3" key="1">
    <citation type="submission" date="2017-05" db="EMBL/GenBank/DDBJ databases">
        <title>Complete and WGS of Bordetella genogroups.</title>
        <authorList>
            <person name="Spilker T."/>
            <person name="LiPuma J."/>
        </authorList>
    </citation>
    <scope>NUCLEOTIDE SEQUENCE [LARGE SCALE GENOMIC DNA]</scope>
    <source>
        <strain evidence="2 3">AU17610</strain>
    </source>
</reference>
<dbReference type="RefSeq" id="WP_094826763.1">
    <property type="nucleotide sequence ID" value="NZ_NEVL01000003.1"/>
</dbReference>